<sequence length="51" mass="5469">MLPETQVLQVSQPSHVGLICPFANGSLTLDFLEKRASVKQSASGDAEDHSE</sequence>
<protein>
    <submittedName>
        <fullName evidence="1">Uncharacterized protein</fullName>
    </submittedName>
</protein>
<evidence type="ECO:0000313" key="2">
    <source>
        <dbReference type="Proteomes" id="UP000010959"/>
    </source>
</evidence>
<dbReference type="PATRIC" id="fig|993516.3.peg.1641"/>
<name>L7CLQ3_RHOBT</name>
<dbReference type="Proteomes" id="UP000010959">
    <property type="component" value="Unassembled WGS sequence"/>
</dbReference>
<gene>
    <name evidence="1" type="ORF">RBSWK_01547</name>
</gene>
<organism evidence="1 2">
    <name type="scientific">Rhodopirellula baltica SWK14</name>
    <dbReference type="NCBI Taxonomy" id="993516"/>
    <lineage>
        <taxon>Bacteria</taxon>
        <taxon>Pseudomonadati</taxon>
        <taxon>Planctomycetota</taxon>
        <taxon>Planctomycetia</taxon>
        <taxon>Pirellulales</taxon>
        <taxon>Pirellulaceae</taxon>
        <taxon>Rhodopirellula</taxon>
    </lineage>
</organism>
<dbReference type="AlphaFoldDB" id="L7CLQ3"/>
<dbReference type="EMBL" id="AMWG01000030">
    <property type="protein sequence ID" value="ELP34537.1"/>
    <property type="molecule type" value="Genomic_DNA"/>
</dbReference>
<reference evidence="1 2" key="1">
    <citation type="journal article" date="2013" name="Mar. Genomics">
        <title>Expression of sulfatases in Rhodopirellula baltica and the diversity of sulfatases in the genus Rhodopirellula.</title>
        <authorList>
            <person name="Wegner C.E."/>
            <person name="Richter-Heitmann T."/>
            <person name="Klindworth A."/>
            <person name="Klockow C."/>
            <person name="Richter M."/>
            <person name="Achstetter T."/>
            <person name="Glockner F.O."/>
            <person name="Harder J."/>
        </authorList>
    </citation>
    <scope>NUCLEOTIDE SEQUENCE [LARGE SCALE GENOMIC DNA]</scope>
    <source>
        <strain evidence="1 2">SWK14</strain>
    </source>
</reference>
<proteinExistence type="predicted"/>
<evidence type="ECO:0000313" key="1">
    <source>
        <dbReference type="EMBL" id="ELP34537.1"/>
    </source>
</evidence>
<accession>L7CLQ3</accession>
<comment type="caution">
    <text evidence="1">The sequence shown here is derived from an EMBL/GenBank/DDBJ whole genome shotgun (WGS) entry which is preliminary data.</text>
</comment>